<feature type="compositionally biased region" description="Basic and acidic residues" evidence="1">
    <location>
        <begin position="199"/>
        <end position="224"/>
    </location>
</feature>
<evidence type="ECO:0000256" key="1">
    <source>
        <dbReference type="SAM" id="MobiDB-lite"/>
    </source>
</evidence>
<keyword evidence="3" id="KW-1185">Reference proteome</keyword>
<dbReference type="OrthoDB" id="6112687at2759"/>
<accession>A0A8B6F4J6</accession>
<evidence type="ECO:0000313" key="3">
    <source>
        <dbReference type="Proteomes" id="UP000596742"/>
    </source>
</evidence>
<dbReference type="Proteomes" id="UP000596742">
    <property type="component" value="Unassembled WGS sequence"/>
</dbReference>
<dbReference type="EMBL" id="UYJE01006241">
    <property type="protein sequence ID" value="VDI44283.1"/>
    <property type="molecule type" value="Genomic_DNA"/>
</dbReference>
<gene>
    <name evidence="2" type="ORF">MGAL_10B034827</name>
</gene>
<evidence type="ECO:0008006" key="4">
    <source>
        <dbReference type="Google" id="ProtNLM"/>
    </source>
</evidence>
<organism evidence="2 3">
    <name type="scientific">Mytilus galloprovincialis</name>
    <name type="common">Mediterranean mussel</name>
    <dbReference type="NCBI Taxonomy" id="29158"/>
    <lineage>
        <taxon>Eukaryota</taxon>
        <taxon>Metazoa</taxon>
        <taxon>Spiralia</taxon>
        <taxon>Lophotrochozoa</taxon>
        <taxon>Mollusca</taxon>
        <taxon>Bivalvia</taxon>
        <taxon>Autobranchia</taxon>
        <taxon>Pteriomorphia</taxon>
        <taxon>Mytilida</taxon>
        <taxon>Mytiloidea</taxon>
        <taxon>Mytilidae</taxon>
        <taxon>Mytilinae</taxon>
        <taxon>Mytilus</taxon>
    </lineage>
</organism>
<dbReference type="Gene3D" id="3.30.420.10">
    <property type="entry name" value="Ribonuclease H-like superfamily/Ribonuclease H"/>
    <property type="match status" value="1"/>
</dbReference>
<proteinExistence type="predicted"/>
<protein>
    <recommendedName>
        <fullName evidence="4">Integrase catalytic domain-containing protein</fullName>
    </recommendedName>
</protein>
<dbReference type="InterPro" id="IPR036397">
    <property type="entry name" value="RNaseH_sf"/>
</dbReference>
<reference evidence="2" key="1">
    <citation type="submission" date="2018-11" db="EMBL/GenBank/DDBJ databases">
        <authorList>
            <person name="Alioto T."/>
            <person name="Alioto T."/>
        </authorList>
    </citation>
    <scope>NUCLEOTIDE SEQUENCE</scope>
</reference>
<dbReference type="AlphaFoldDB" id="A0A8B6F4J6"/>
<evidence type="ECO:0000313" key="2">
    <source>
        <dbReference type="EMBL" id="VDI44283.1"/>
    </source>
</evidence>
<dbReference type="GO" id="GO:0003676">
    <property type="term" value="F:nucleic acid binding"/>
    <property type="evidence" value="ECO:0007669"/>
    <property type="project" value="InterPro"/>
</dbReference>
<sequence>MIKSFINSNANNWDLYINLLLSAYRSSPHPATGHTPNFMMLGREINISSSILFPFPKEKDYDNEDQYITRLRAKMMEVYSIARNHLKSYAERQKRDHDTRIFHSQYKVGSLVYKFDKNIIKKFKSPWVGPYKVTKVLSPVTEEDQTIFTLKEEISNLTDTLVKERNQFENYLNKMEETKKNLKSELNQTKAELHVQNQKNKENQTSEKEERRKDRKRSYQEPNKRIRSVVVVPKRRCEHF</sequence>
<name>A0A8B6F4J6_MYTGA</name>
<feature type="region of interest" description="Disordered" evidence="1">
    <location>
        <begin position="192"/>
        <end position="227"/>
    </location>
</feature>
<comment type="caution">
    <text evidence="2">The sequence shown here is derived from an EMBL/GenBank/DDBJ whole genome shotgun (WGS) entry which is preliminary data.</text>
</comment>